<dbReference type="Proteomes" id="UP000180175">
    <property type="component" value="Chromosome"/>
</dbReference>
<reference evidence="3" key="4">
    <citation type="submission" date="2020-10" db="EMBL/GenBank/DDBJ databases">
        <authorList>
            <person name="Bassil N.M."/>
            <person name="Lloyd J.R."/>
        </authorList>
    </citation>
    <scope>NUCLEOTIDE SEQUENCE</scope>
    <source>
        <strain evidence="3">NB2006</strain>
    </source>
</reference>
<evidence type="ECO:0000256" key="1">
    <source>
        <dbReference type="SAM" id="Phobius"/>
    </source>
</evidence>
<keyword evidence="1" id="KW-0812">Transmembrane</keyword>
<dbReference type="OrthoDB" id="2971011at2"/>
<sequence>MVSKLPQILLGLIIVIAIFVLWYYFPKQVDNTFEGVFYQLGSENTDFEETVSIEVYGKLHRSILGKKRFIGTIKINDEILPPSSATENELEIIFSDNYRGHISYWLTPKGQMKGEFYGELFINNDFSKLTITKLKRRENGSAGWNGYDGLMISAPATSRTEGLKISNELMKNFLKIPLD</sequence>
<reference evidence="2 4" key="1">
    <citation type="submission" date="2016-10" db="EMBL/GenBank/DDBJ databases">
        <title>Draft genome sequences of four alkaliphilic bacteria belonging to the Anaerobacillus genus.</title>
        <authorList>
            <person name="Bassil N.M."/>
            <person name="Lloyd J.R."/>
        </authorList>
    </citation>
    <scope>NUCLEOTIDE SEQUENCE [LARGE SCALE GENOMIC DNA]</scope>
    <source>
        <strain evidence="2 4">NB2006</strain>
    </source>
</reference>
<keyword evidence="1" id="KW-1133">Transmembrane helix</keyword>
<protein>
    <submittedName>
        <fullName evidence="2">Uncharacterized protein</fullName>
    </submittedName>
</protein>
<dbReference type="EMBL" id="LQXD01000071">
    <property type="protein sequence ID" value="OIJ20480.1"/>
    <property type="molecule type" value="Genomic_DNA"/>
</dbReference>
<evidence type="ECO:0000313" key="4">
    <source>
        <dbReference type="Proteomes" id="UP000180175"/>
    </source>
</evidence>
<accession>A0A1S2M7N4</accession>
<organism evidence="2 4">
    <name type="scientific">Anaerobacillus isosaccharinicus</name>
    <dbReference type="NCBI Taxonomy" id="1532552"/>
    <lineage>
        <taxon>Bacteria</taxon>
        <taxon>Bacillati</taxon>
        <taxon>Bacillota</taxon>
        <taxon>Bacilli</taxon>
        <taxon>Bacillales</taxon>
        <taxon>Bacillaceae</taxon>
        <taxon>Anaerobacillus</taxon>
    </lineage>
</organism>
<feature type="transmembrane region" description="Helical" evidence="1">
    <location>
        <begin position="7"/>
        <end position="25"/>
    </location>
</feature>
<proteinExistence type="predicted"/>
<reference evidence="3 4" key="2">
    <citation type="journal article" date="2017" name="Genome Announc.">
        <title>Draft Genome Sequences of Four Alkaliphilic Bacteria Belonging to the Anaerobacillus Genus.</title>
        <authorList>
            <person name="Bassil N.M."/>
            <person name="Lloyd J.R."/>
        </authorList>
    </citation>
    <scope>NUCLEOTIDE SEQUENCE [LARGE SCALE GENOMIC DNA]</scope>
    <source>
        <strain evidence="3 4">NB2006</strain>
    </source>
</reference>
<dbReference type="KEGG" id="aia:AWH56_002780"/>
<reference evidence="3 4" key="3">
    <citation type="journal article" date="2019" name="Int. J. Syst. Evol. Microbiol.">
        <title>Anaerobacillus isosaccharinicus sp. nov., an alkaliphilic bacterium which degrades isosaccharinic acid.</title>
        <authorList>
            <person name="Bassil N.M."/>
            <person name="Lloyd J.R."/>
        </authorList>
    </citation>
    <scope>NUCLEOTIDE SEQUENCE [LARGE SCALE GENOMIC DNA]</scope>
    <source>
        <strain evidence="3 4">NB2006</strain>
    </source>
</reference>
<dbReference type="AlphaFoldDB" id="A0A1S2M7N4"/>
<gene>
    <name evidence="3" type="ORF">AWH56_002780</name>
    <name evidence="2" type="ORF">AWH56_08165</name>
</gene>
<keyword evidence="1" id="KW-0472">Membrane</keyword>
<evidence type="ECO:0000313" key="2">
    <source>
        <dbReference type="EMBL" id="OIJ20480.1"/>
    </source>
</evidence>
<dbReference type="EMBL" id="CP063356">
    <property type="protein sequence ID" value="QOY36618.1"/>
    <property type="molecule type" value="Genomic_DNA"/>
</dbReference>
<keyword evidence="4" id="KW-1185">Reference proteome</keyword>
<evidence type="ECO:0000313" key="3">
    <source>
        <dbReference type="EMBL" id="QOY36618.1"/>
    </source>
</evidence>
<dbReference type="RefSeq" id="WP_071316675.1">
    <property type="nucleotide sequence ID" value="NZ_CP063356.2"/>
</dbReference>
<name>A0A1S2M7N4_9BACI</name>